<feature type="domain" description="Cyclophilin TM1367-like" evidence="1">
    <location>
        <begin position="3"/>
        <end position="121"/>
    </location>
</feature>
<name>A0A1F6T8V8_9PROT</name>
<evidence type="ECO:0000259" key="1">
    <source>
        <dbReference type="Pfam" id="PF04126"/>
    </source>
</evidence>
<proteinExistence type="predicted"/>
<accession>A0A1F6T8V8</accession>
<dbReference type="Proteomes" id="UP000178379">
    <property type="component" value="Unassembled WGS sequence"/>
</dbReference>
<dbReference type="Pfam" id="PF04126">
    <property type="entry name" value="Cyclophil_like"/>
    <property type="match status" value="1"/>
</dbReference>
<dbReference type="AlphaFoldDB" id="A0A1F6T8V8"/>
<protein>
    <recommendedName>
        <fullName evidence="1">Cyclophilin TM1367-like domain-containing protein</fullName>
    </recommendedName>
</protein>
<dbReference type="SUPFAM" id="SSF50891">
    <property type="entry name" value="Cyclophilin-like"/>
    <property type="match status" value="1"/>
</dbReference>
<comment type="caution">
    <text evidence="2">The sequence shown here is derived from an EMBL/GenBank/DDBJ whole genome shotgun (WGS) entry which is preliminary data.</text>
</comment>
<dbReference type="EMBL" id="MFSQ01000009">
    <property type="protein sequence ID" value="OGI41516.1"/>
    <property type="molecule type" value="Genomic_DNA"/>
</dbReference>
<gene>
    <name evidence="2" type="ORF">A2140_01760</name>
</gene>
<dbReference type="InterPro" id="IPR029000">
    <property type="entry name" value="Cyclophilin-like_dom_sf"/>
</dbReference>
<evidence type="ECO:0000313" key="3">
    <source>
        <dbReference type="Proteomes" id="UP000178379"/>
    </source>
</evidence>
<dbReference type="InterPro" id="IPR025658">
    <property type="entry name" value="Cyclophilin_TM1367"/>
</dbReference>
<sequence length="123" mass="13467">MRRLRMTIGSVTLDAELFNTPTADAIWNALPFASKAQTWGEEVYFSTPVSVKKEKDARDVVQAGELAFWVEGDSIAIGFGRTPISRGDEIRLAARTNIWGRTLGDVKQLKSVKAGAAIEVEKA</sequence>
<dbReference type="Gene3D" id="2.40.100.20">
    <property type="match status" value="1"/>
</dbReference>
<reference evidence="2 3" key="1">
    <citation type="journal article" date="2016" name="Nat. Commun.">
        <title>Thousands of microbial genomes shed light on interconnected biogeochemical processes in an aquifer system.</title>
        <authorList>
            <person name="Anantharaman K."/>
            <person name="Brown C.T."/>
            <person name="Hug L.A."/>
            <person name="Sharon I."/>
            <person name="Castelle C.J."/>
            <person name="Probst A.J."/>
            <person name="Thomas B.C."/>
            <person name="Singh A."/>
            <person name="Wilkins M.J."/>
            <person name="Karaoz U."/>
            <person name="Brodie E.L."/>
            <person name="Williams K.H."/>
            <person name="Hubbard S.S."/>
            <person name="Banfield J.F."/>
        </authorList>
    </citation>
    <scope>NUCLEOTIDE SEQUENCE [LARGE SCALE GENOMIC DNA]</scope>
</reference>
<organism evidence="2 3">
    <name type="scientific">Candidatus Muproteobacteria bacterium RBG_16_62_13</name>
    <dbReference type="NCBI Taxonomy" id="1817756"/>
    <lineage>
        <taxon>Bacteria</taxon>
        <taxon>Pseudomonadati</taxon>
        <taxon>Pseudomonadota</taxon>
        <taxon>Candidatus Muproteobacteria</taxon>
    </lineage>
</organism>
<evidence type="ECO:0000313" key="2">
    <source>
        <dbReference type="EMBL" id="OGI41516.1"/>
    </source>
</evidence>